<gene>
    <name evidence="1" type="ORF">H2198_002991</name>
</gene>
<protein>
    <submittedName>
        <fullName evidence="1">Uncharacterized protein</fullName>
    </submittedName>
</protein>
<sequence>MVATGASDPVVERIIAKDKTPWYRKTNLRSLYLYLLPCCLFIEATGGFDASMMNGLQSLSYWQKYFNEPSGPVLGMLSASYSLGSISALPFVTLLSDHVGRRWSIVFGSAVMMTGAVLQCFSVNVTMWIFARIFLGHGFPYCVVGGSALVGELAHPKERPILGSLFNSCYFLGSLLAAGVTLRTLEIQSDWSWRLPSILQLTPSLFQVFFAFFIPESPRWLMSKDRGAEALAILVKYHDEGNERSQLAQIEYAQIQRALELENESRKRSWAELFQSPGMRRRSLIAAMLGVFTQFSGNTLISAYLVKILKQIGFTDSTVQNQINVGLQGWNLIAATCIALVACRFPRRTMYLMCTCCLLTVYTSWTIAQARQMISGSQAAGITVIVFIFLYQFAYSIGYNALTYTYLIELFPYYVRTKGVSWFQLFGKSTGFFSTFVNPIALDAIAWKYLLVFVCFLCFEIGFIYFIFPETHNRSLEELAFLFEGQDARDAINIDVEKPVSTVEQIEVTSEGAKAKL</sequence>
<reference evidence="1" key="1">
    <citation type="submission" date="2022-10" db="EMBL/GenBank/DDBJ databases">
        <title>Culturing micro-colonial fungi from biological soil crusts in the Mojave desert and describing Neophaeococcomyces mojavensis, and introducing the new genera and species Taxawa tesnikishii.</title>
        <authorList>
            <person name="Kurbessoian T."/>
            <person name="Stajich J.E."/>
        </authorList>
    </citation>
    <scope>NUCLEOTIDE SEQUENCE</scope>
    <source>
        <strain evidence="1">JES_112</strain>
    </source>
</reference>
<dbReference type="EMBL" id="JAPDRQ010000037">
    <property type="protein sequence ID" value="KAJ9659743.1"/>
    <property type="molecule type" value="Genomic_DNA"/>
</dbReference>
<organism evidence="1 2">
    <name type="scientific">Neophaeococcomyces mojaviensis</name>
    <dbReference type="NCBI Taxonomy" id="3383035"/>
    <lineage>
        <taxon>Eukaryota</taxon>
        <taxon>Fungi</taxon>
        <taxon>Dikarya</taxon>
        <taxon>Ascomycota</taxon>
        <taxon>Pezizomycotina</taxon>
        <taxon>Eurotiomycetes</taxon>
        <taxon>Chaetothyriomycetidae</taxon>
        <taxon>Chaetothyriales</taxon>
        <taxon>Chaetothyriales incertae sedis</taxon>
        <taxon>Neophaeococcomyces</taxon>
    </lineage>
</organism>
<comment type="caution">
    <text evidence="1">The sequence shown here is derived from an EMBL/GenBank/DDBJ whole genome shotgun (WGS) entry which is preliminary data.</text>
</comment>
<proteinExistence type="predicted"/>
<dbReference type="Proteomes" id="UP001172386">
    <property type="component" value="Unassembled WGS sequence"/>
</dbReference>
<accession>A0ACC3ACZ0</accession>
<evidence type="ECO:0000313" key="1">
    <source>
        <dbReference type="EMBL" id="KAJ9659743.1"/>
    </source>
</evidence>
<keyword evidence="2" id="KW-1185">Reference proteome</keyword>
<evidence type="ECO:0000313" key="2">
    <source>
        <dbReference type="Proteomes" id="UP001172386"/>
    </source>
</evidence>
<name>A0ACC3ACZ0_9EURO</name>